<proteinExistence type="predicted"/>
<comment type="caution">
    <text evidence="1">The sequence shown here is derived from an EMBL/GenBank/DDBJ whole genome shotgun (WGS) entry which is preliminary data.</text>
</comment>
<dbReference type="EMBL" id="BRPK01000011">
    <property type="protein sequence ID" value="GLB42151.1"/>
    <property type="molecule type" value="Genomic_DNA"/>
</dbReference>
<evidence type="ECO:0000313" key="1">
    <source>
        <dbReference type="EMBL" id="GLB42151.1"/>
    </source>
</evidence>
<dbReference type="Proteomes" id="UP001063166">
    <property type="component" value="Unassembled WGS sequence"/>
</dbReference>
<protein>
    <submittedName>
        <fullName evidence="1">Uncharacterized protein</fullName>
    </submittedName>
</protein>
<dbReference type="AlphaFoldDB" id="A0A9P3PVU7"/>
<evidence type="ECO:0000313" key="2">
    <source>
        <dbReference type="Proteomes" id="UP001063166"/>
    </source>
</evidence>
<reference evidence="1" key="1">
    <citation type="submission" date="2022-07" db="EMBL/GenBank/DDBJ databases">
        <title>The genome of Lyophyllum shimeji provides insight into the initial evolution of ectomycorrhizal fungal genome.</title>
        <authorList>
            <person name="Kobayashi Y."/>
            <person name="Shibata T."/>
            <person name="Hirakawa H."/>
            <person name="Shigenobu S."/>
            <person name="Nishiyama T."/>
            <person name="Yamada A."/>
            <person name="Hasebe M."/>
            <person name="Kawaguchi M."/>
        </authorList>
    </citation>
    <scope>NUCLEOTIDE SEQUENCE</scope>
    <source>
        <strain evidence="1">AT787</strain>
    </source>
</reference>
<sequence length="232" mass="26530">MVENGTNSQETPRLERARAVFGAAKAEHERQTAAGSSSSALLSQSVLVRHLSITLSLDPYTTLPPPTTDHITLRFQLIRIVGRPPSWTYTVLHFSTFAYPDSLHFRLEETAHVLRVYTHVTRCMASNRAKTGQMKRFGCPSPISGRRRYLSGREDLYWLELEVFNSPRQDSPCSRIRLRFLWFSRPLRAHYVYDFPLISSSSECGAGLLDAWVVVWLRDDRAWLRETKDGCG</sequence>
<keyword evidence="2" id="KW-1185">Reference proteome</keyword>
<accession>A0A9P3PVU7</accession>
<gene>
    <name evidence="1" type="ORF">LshimejAT787_1101660</name>
</gene>
<name>A0A9P3PVU7_LYOSH</name>
<organism evidence="1 2">
    <name type="scientific">Lyophyllum shimeji</name>
    <name type="common">Hon-shimeji</name>
    <name type="synonym">Tricholoma shimeji</name>
    <dbReference type="NCBI Taxonomy" id="47721"/>
    <lineage>
        <taxon>Eukaryota</taxon>
        <taxon>Fungi</taxon>
        <taxon>Dikarya</taxon>
        <taxon>Basidiomycota</taxon>
        <taxon>Agaricomycotina</taxon>
        <taxon>Agaricomycetes</taxon>
        <taxon>Agaricomycetidae</taxon>
        <taxon>Agaricales</taxon>
        <taxon>Tricholomatineae</taxon>
        <taxon>Lyophyllaceae</taxon>
        <taxon>Lyophyllum</taxon>
    </lineage>
</organism>